<dbReference type="AlphaFoldDB" id="B3ELS3"/>
<accession>B3ELS3</accession>
<protein>
    <submittedName>
        <fullName evidence="1">Cytochrome c family protein</fullName>
    </submittedName>
</protein>
<dbReference type="STRING" id="331678.Cphamn1_1847"/>
<dbReference type="eggNOG" id="ENOG5032SEM">
    <property type="taxonomic scope" value="Bacteria"/>
</dbReference>
<dbReference type="EMBL" id="CP001101">
    <property type="protein sequence ID" value="ACE04764.1"/>
    <property type="molecule type" value="Genomic_DNA"/>
</dbReference>
<name>B3ELS3_CHLPB</name>
<gene>
    <name evidence="1" type="ordered locus">Cphamn1_1847</name>
</gene>
<dbReference type="InterPro" id="IPR047668">
    <property type="entry name" value="DsrJ"/>
</dbReference>
<dbReference type="HOGENOM" id="CLU_130444_0_0_10"/>
<dbReference type="NCBIfam" id="NF038038">
    <property type="entry name" value="cytoc_DsrJ"/>
    <property type="match status" value="1"/>
</dbReference>
<dbReference type="KEGG" id="cpb:Cphamn1_1847"/>
<evidence type="ECO:0000313" key="1">
    <source>
        <dbReference type="EMBL" id="ACE04764.1"/>
    </source>
</evidence>
<reference evidence="1" key="1">
    <citation type="submission" date="2008-06" db="EMBL/GenBank/DDBJ databases">
        <title>Complete sequence of Chlorobium phaeobacteroides BS1.</title>
        <authorList>
            <consortium name="US DOE Joint Genome Institute"/>
            <person name="Lucas S."/>
            <person name="Copeland A."/>
            <person name="Lapidus A."/>
            <person name="Glavina del Rio T."/>
            <person name="Dalin E."/>
            <person name="Tice H."/>
            <person name="Bruce D."/>
            <person name="Goodwin L."/>
            <person name="Pitluck S."/>
            <person name="Schmutz J."/>
            <person name="Larimer F."/>
            <person name="Land M."/>
            <person name="Hauser L."/>
            <person name="Kyrpides N."/>
            <person name="Ovchinnikova G."/>
            <person name="Li T."/>
            <person name="Liu Z."/>
            <person name="Zhao F."/>
            <person name="Overmann J."/>
            <person name="Bryant D.A."/>
            <person name="Richardson P."/>
        </authorList>
    </citation>
    <scope>NUCLEOTIDE SEQUENCE [LARGE SCALE GENOMIC DNA]</scope>
    <source>
        <strain evidence="1">BS1</strain>
    </source>
</reference>
<proteinExistence type="predicted"/>
<sequence length="120" mass="13810">MKIRERILIFCGLALFLFVVSYAFLQEGKAKKIPTPVAESASEQCVESREYMRANHMLLLDDWRHGAVREGERIHVTPDGRKFEKNLSTCFQCHGSRGFCVRCHTYASAKPNCFSCHHEM</sequence>
<organism evidence="1">
    <name type="scientific">Chlorobium phaeobacteroides (strain BS1)</name>
    <dbReference type="NCBI Taxonomy" id="331678"/>
    <lineage>
        <taxon>Bacteria</taxon>
        <taxon>Pseudomonadati</taxon>
        <taxon>Chlorobiota</taxon>
        <taxon>Chlorobiia</taxon>
        <taxon>Chlorobiales</taxon>
        <taxon>Chlorobiaceae</taxon>
        <taxon>Chlorobium/Pelodictyon group</taxon>
        <taxon>Chlorobium</taxon>
    </lineage>
</organism>
<dbReference type="InterPro" id="IPR036280">
    <property type="entry name" value="Multihaem_cyt_sf"/>
</dbReference>
<dbReference type="SUPFAM" id="SSF48695">
    <property type="entry name" value="Multiheme cytochromes"/>
    <property type="match status" value="1"/>
</dbReference>